<keyword evidence="2" id="KW-1185">Reference proteome</keyword>
<dbReference type="Proteomes" id="UP001501612">
    <property type="component" value="Unassembled WGS sequence"/>
</dbReference>
<gene>
    <name evidence="1" type="ORF">GCM10009737_02450</name>
</gene>
<protein>
    <submittedName>
        <fullName evidence="1">EcsC family protein</fullName>
    </submittedName>
</protein>
<dbReference type="InterPro" id="IPR024787">
    <property type="entry name" value="EcsC"/>
</dbReference>
<dbReference type="EMBL" id="BAAAMY010000001">
    <property type="protein sequence ID" value="GAA1905196.1"/>
    <property type="molecule type" value="Genomic_DNA"/>
</dbReference>
<accession>A0ABN2NZN8</accession>
<evidence type="ECO:0000313" key="1">
    <source>
        <dbReference type="EMBL" id="GAA1905196.1"/>
    </source>
</evidence>
<proteinExistence type="predicted"/>
<evidence type="ECO:0000313" key="2">
    <source>
        <dbReference type="Proteomes" id="UP001501612"/>
    </source>
</evidence>
<organism evidence="1 2">
    <name type="scientific">Nocardioides lentus</name>
    <dbReference type="NCBI Taxonomy" id="338077"/>
    <lineage>
        <taxon>Bacteria</taxon>
        <taxon>Bacillati</taxon>
        <taxon>Actinomycetota</taxon>
        <taxon>Actinomycetes</taxon>
        <taxon>Propionibacteriales</taxon>
        <taxon>Nocardioidaceae</taxon>
        <taxon>Nocardioides</taxon>
    </lineage>
</organism>
<comment type="caution">
    <text evidence="1">The sequence shown here is derived from an EMBL/GenBank/DDBJ whole genome shotgun (WGS) entry which is preliminary data.</text>
</comment>
<reference evidence="1 2" key="1">
    <citation type="journal article" date="2019" name="Int. J. Syst. Evol. Microbiol.">
        <title>The Global Catalogue of Microorganisms (GCM) 10K type strain sequencing project: providing services to taxonomists for standard genome sequencing and annotation.</title>
        <authorList>
            <consortium name="The Broad Institute Genomics Platform"/>
            <consortium name="The Broad Institute Genome Sequencing Center for Infectious Disease"/>
            <person name="Wu L."/>
            <person name="Ma J."/>
        </authorList>
    </citation>
    <scope>NUCLEOTIDE SEQUENCE [LARGE SCALE GENOMIC DNA]</scope>
    <source>
        <strain evidence="1 2">JCM 14046</strain>
    </source>
</reference>
<name>A0ABN2NZN8_9ACTN</name>
<dbReference type="RefSeq" id="WP_344002556.1">
    <property type="nucleotide sequence ID" value="NZ_BAAAMY010000001.1"/>
</dbReference>
<sequence length="226" mass="23581">MGIRQNVGRRLAPKVTNLSPKLTASLVREAMTRAIDGVGPLPGAAAAADKQLASADGDQAKAVKEIIESHVRLAGAQGFATNIGGLAAMAVGAPANIIGLALLQCRMIAAIAHLRGYDLADTRTRNAILVTLLGEEDVKRMVQRGQIPAPPMALATAPADDPELGVSLSNSVAQEMIGRVIGKRLASTVSRRVPVVGGVVGASADGYGTWRLGRYADRELLSRHQR</sequence>
<dbReference type="Pfam" id="PF12787">
    <property type="entry name" value="EcsC"/>
    <property type="match status" value="1"/>
</dbReference>